<dbReference type="EMBL" id="JAAARO010000004">
    <property type="protein sequence ID" value="KAF5749540.1"/>
    <property type="molecule type" value="Genomic_DNA"/>
</dbReference>
<dbReference type="InParanoid" id="A0A7J7DT53"/>
<sequence length="99" mass="11327">MRRMISRSLKSQKQATLIANHSASNCCHCNPISLRSVLYPKQHIQAKRNRMDSSYTYVRKEPCKMKVSSSLFDPIIPRLVVPAIAMASLSLHVQRNKIF</sequence>
<organism evidence="1 2">
    <name type="scientific">Tripterygium wilfordii</name>
    <name type="common">Thunder God vine</name>
    <dbReference type="NCBI Taxonomy" id="458696"/>
    <lineage>
        <taxon>Eukaryota</taxon>
        <taxon>Viridiplantae</taxon>
        <taxon>Streptophyta</taxon>
        <taxon>Embryophyta</taxon>
        <taxon>Tracheophyta</taxon>
        <taxon>Spermatophyta</taxon>
        <taxon>Magnoliopsida</taxon>
        <taxon>eudicotyledons</taxon>
        <taxon>Gunneridae</taxon>
        <taxon>Pentapetalae</taxon>
        <taxon>rosids</taxon>
        <taxon>fabids</taxon>
        <taxon>Celastrales</taxon>
        <taxon>Celastraceae</taxon>
        <taxon>Tripterygium</taxon>
    </lineage>
</organism>
<dbReference type="AlphaFoldDB" id="A0A7J7DT53"/>
<protein>
    <submittedName>
        <fullName evidence="1">Uncharacterized protein</fullName>
    </submittedName>
</protein>
<gene>
    <name evidence="1" type="ORF">HS088_TW04G01509</name>
</gene>
<evidence type="ECO:0000313" key="1">
    <source>
        <dbReference type="EMBL" id="KAF5749540.1"/>
    </source>
</evidence>
<dbReference type="Proteomes" id="UP000593562">
    <property type="component" value="Unassembled WGS sequence"/>
</dbReference>
<comment type="caution">
    <text evidence="1">The sequence shown here is derived from an EMBL/GenBank/DDBJ whole genome shotgun (WGS) entry which is preliminary data.</text>
</comment>
<evidence type="ECO:0000313" key="2">
    <source>
        <dbReference type="Proteomes" id="UP000593562"/>
    </source>
</evidence>
<reference evidence="1 2" key="1">
    <citation type="journal article" date="2020" name="Nat. Commun.">
        <title>Genome of Tripterygium wilfordii and identification of cytochrome P450 involved in triptolide biosynthesis.</title>
        <authorList>
            <person name="Tu L."/>
            <person name="Su P."/>
            <person name="Zhang Z."/>
            <person name="Gao L."/>
            <person name="Wang J."/>
            <person name="Hu T."/>
            <person name="Zhou J."/>
            <person name="Zhang Y."/>
            <person name="Zhao Y."/>
            <person name="Liu Y."/>
            <person name="Song Y."/>
            <person name="Tong Y."/>
            <person name="Lu Y."/>
            <person name="Yang J."/>
            <person name="Xu C."/>
            <person name="Jia M."/>
            <person name="Peters R.J."/>
            <person name="Huang L."/>
            <person name="Gao W."/>
        </authorList>
    </citation>
    <scope>NUCLEOTIDE SEQUENCE [LARGE SCALE GENOMIC DNA]</scope>
    <source>
        <strain evidence="2">cv. XIE 37</strain>
        <tissue evidence="1">Leaf</tissue>
    </source>
</reference>
<keyword evidence="2" id="KW-1185">Reference proteome</keyword>
<accession>A0A7J7DT53</accession>
<name>A0A7J7DT53_TRIWF</name>
<proteinExistence type="predicted"/>